<evidence type="ECO:0000313" key="3">
    <source>
        <dbReference type="Proteomes" id="UP001500655"/>
    </source>
</evidence>
<name>A0ABP4WHQ1_9ACTN</name>
<protein>
    <submittedName>
        <fullName evidence="2">Uncharacterized protein</fullName>
    </submittedName>
</protein>
<keyword evidence="1" id="KW-1133">Transmembrane helix</keyword>
<evidence type="ECO:0000256" key="1">
    <source>
        <dbReference type="SAM" id="Phobius"/>
    </source>
</evidence>
<organism evidence="2 3">
    <name type="scientific">Luedemannella helvata</name>
    <dbReference type="NCBI Taxonomy" id="349315"/>
    <lineage>
        <taxon>Bacteria</taxon>
        <taxon>Bacillati</taxon>
        <taxon>Actinomycetota</taxon>
        <taxon>Actinomycetes</taxon>
        <taxon>Micromonosporales</taxon>
        <taxon>Micromonosporaceae</taxon>
        <taxon>Luedemannella</taxon>
    </lineage>
</organism>
<dbReference type="EMBL" id="BAAALS010000012">
    <property type="protein sequence ID" value="GAA1754950.1"/>
    <property type="molecule type" value="Genomic_DNA"/>
</dbReference>
<gene>
    <name evidence="2" type="ORF">GCM10009681_27610</name>
</gene>
<feature type="transmembrane region" description="Helical" evidence="1">
    <location>
        <begin position="109"/>
        <end position="130"/>
    </location>
</feature>
<feature type="transmembrane region" description="Helical" evidence="1">
    <location>
        <begin position="150"/>
        <end position="170"/>
    </location>
</feature>
<evidence type="ECO:0000313" key="2">
    <source>
        <dbReference type="EMBL" id="GAA1754950.1"/>
    </source>
</evidence>
<comment type="caution">
    <text evidence="2">The sequence shown here is derived from an EMBL/GenBank/DDBJ whole genome shotgun (WGS) entry which is preliminary data.</text>
</comment>
<dbReference type="Proteomes" id="UP001500655">
    <property type="component" value="Unassembled WGS sequence"/>
</dbReference>
<proteinExistence type="predicted"/>
<keyword evidence="3" id="KW-1185">Reference proteome</keyword>
<feature type="transmembrane region" description="Helical" evidence="1">
    <location>
        <begin position="35"/>
        <end position="56"/>
    </location>
</feature>
<reference evidence="3" key="1">
    <citation type="journal article" date="2019" name="Int. J. Syst. Evol. Microbiol.">
        <title>The Global Catalogue of Microorganisms (GCM) 10K type strain sequencing project: providing services to taxonomists for standard genome sequencing and annotation.</title>
        <authorList>
            <consortium name="The Broad Institute Genomics Platform"/>
            <consortium name="The Broad Institute Genome Sequencing Center for Infectious Disease"/>
            <person name="Wu L."/>
            <person name="Ma J."/>
        </authorList>
    </citation>
    <scope>NUCLEOTIDE SEQUENCE [LARGE SCALE GENOMIC DNA]</scope>
    <source>
        <strain evidence="3">JCM 13249</strain>
    </source>
</reference>
<keyword evidence="1" id="KW-0472">Membrane</keyword>
<accession>A0ABP4WHQ1</accession>
<sequence length="209" mass="22325">MVTIVPQWSGSVAICARHGLPVTFRTEVWFRSRPPVLLCVAVFVVVIAAGLPVVVPAARYLDDPDPELYLLLLFGGLFAGWLVHNVMLRQVSAPAWGFCDVCPALRSRLVGTAVTCFLLTVCSCALYVPFVLPEQVGGDELSPFQAIVRWAVAVAPGVFAIVGAVLLAFARWSVLAGGVAGKDGTVVLRRPVLEFVRAIAELGRAAEKA</sequence>
<keyword evidence="1" id="KW-0812">Transmembrane</keyword>
<feature type="transmembrane region" description="Helical" evidence="1">
    <location>
        <begin position="68"/>
        <end position="88"/>
    </location>
</feature>